<feature type="region of interest" description="Disordered" evidence="1">
    <location>
        <begin position="23"/>
        <end position="51"/>
    </location>
</feature>
<protein>
    <submittedName>
        <fullName evidence="3">Uncharacterized protein</fullName>
    </submittedName>
</protein>
<evidence type="ECO:0000256" key="2">
    <source>
        <dbReference type="SAM" id="SignalP"/>
    </source>
</evidence>
<evidence type="ECO:0000256" key="1">
    <source>
        <dbReference type="SAM" id="MobiDB-lite"/>
    </source>
</evidence>
<keyword evidence="4" id="KW-1185">Reference proteome</keyword>
<reference evidence="3 4" key="1">
    <citation type="submission" date="2020-12" db="EMBL/GenBank/DDBJ databases">
        <title>Oil enriched cultivation method for isolating marine PHA-producing bacteria.</title>
        <authorList>
            <person name="Zheng W."/>
            <person name="Yu S."/>
            <person name="Huang Y."/>
        </authorList>
    </citation>
    <scope>NUCLEOTIDE SEQUENCE [LARGE SCALE GENOMIC DNA]</scope>
    <source>
        <strain evidence="3 4">SY-2-6</strain>
    </source>
</reference>
<feature type="compositionally biased region" description="Acidic residues" evidence="1">
    <location>
        <begin position="30"/>
        <end position="42"/>
    </location>
</feature>
<sequence>MLTKWKAVLVLFTILFISACSSEGTTEKADEPEEKVEEESSSNDEKEPEIVETDRGNFEMVSTVEDIGTYETGPVTLDFAAASLVTGTYTDDLFIDLIGREDVEYLNLGMDLAVSNKDIIFTWDHFRVETGTGEMVYPDEKMSDGLMERIFREEGISRLFTFFFDETNVKDIEELTLYVKAPTDQTGNPLGDDLEIDLPLHP</sequence>
<name>A0ABS3DYK4_9BACI</name>
<feature type="chain" id="PRO_5047407925" evidence="2">
    <location>
        <begin position="23"/>
        <end position="202"/>
    </location>
</feature>
<comment type="caution">
    <text evidence="3">The sequence shown here is derived from an EMBL/GenBank/DDBJ whole genome shotgun (WGS) entry which is preliminary data.</text>
</comment>
<evidence type="ECO:0000313" key="3">
    <source>
        <dbReference type="EMBL" id="MBN8236435.1"/>
    </source>
</evidence>
<dbReference type="RefSeq" id="WP_206934896.1">
    <property type="nucleotide sequence ID" value="NZ_JAEKJY010000004.1"/>
</dbReference>
<keyword evidence="2" id="KW-0732">Signal</keyword>
<dbReference type="PROSITE" id="PS51257">
    <property type="entry name" value="PROKAR_LIPOPROTEIN"/>
    <property type="match status" value="1"/>
</dbReference>
<dbReference type="Proteomes" id="UP000663970">
    <property type="component" value="Unassembled WGS sequence"/>
</dbReference>
<evidence type="ECO:0000313" key="4">
    <source>
        <dbReference type="Proteomes" id="UP000663970"/>
    </source>
</evidence>
<gene>
    <name evidence="3" type="ORF">JF544_14295</name>
</gene>
<accession>A0ABS3DYK4</accession>
<feature type="signal peptide" evidence="2">
    <location>
        <begin position="1"/>
        <end position="22"/>
    </location>
</feature>
<dbReference type="EMBL" id="JAEKJY010000004">
    <property type="protein sequence ID" value="MBN8236435.1"/>
    <property type="molecule type" value="Genomic_DNA"/>
</dbReference>
<proteinExistence type="predicted"/>
<organism evidence="3 4">
    <name type="scientific">Halobacillus kuroshimensis</name>
    <dbReference type="NCBI Taxonomy" id="302481"/>
    <lineage>
        <taxon>Bacteria</taxon>
        <taxon>Bacillati</taxon>
        <taxon>Bacillota</taxon>
        <taxon>Bacilli</taxon>
        <taxon>Bacillales</taxon>
        <taxon>Bacillaceae</taxon>
        <taxon>Halobacillus</taxon>
    </lineage>
</organism>